<dbReference type="Gene3D" id="3.20.20.100">
    <property type="entry name" value="NADP-dependent oxidoreductase domain"/>
    <property type="match status" value="1"/>
</dbReference>
<dbReference type="RefSeq" id="WP_139106859.1">
    <property type="nucleotide sequence ID" value="NZ_VDFR01000130.1"/>
</dbReference>
<dbReference type="EMBL" id="VDFR01000130">
    <property type="protein sequence ID" value="TNC37069.1"/>
    <property type="molecule type" value="Genomic_DNA"/>
</dbReference>
<name>A0A5C4MCA7_9ACTN</name>
<evidence type="ECO:0000313" key="2">
    <source>
        <dbReference type="EMBL" id="TNC33667.1"/>
    </source>
</evidence>
<dbReference type="InterPro" id="IPR036812">
    <property type="entry name" value="NAD(P)_OxRdtase_dom_sf"/>
</dbReference>
<dbReference type="GO" id="GO:0005829">
    <property type="term" value="C:cytosol"/>
    <property type="evidence" value="ECO:0007669"/>
    <property type="project" value="TreeGrafter"/>
</dbReference>
<reference evidence="2 4" key="1">
    <citation type="submission" date="2019-05" db="EMBL/GenBank/DDBJ databases">
        <title>Mumia sp. nov., isolated from the intestinal contents of plateau pika (Ochotona curzoniae) in the Qinghai-Tibet plateau of China.</title>
        <authorList>
            <person name="Tian Z."/>
        </authorList>
    </citation>
    <scope>NUCLEOTIDE SEQUENCE [LARGE SCALE GENOMIC DNA]</scope>
    <source>
        <strain evidence="4">527</strain>
        <strain evidence="2">Z527</strain>
    </source>
</reference>
<feature type="domain" description="NADP-dependent oxidoreductase" evidence="1">
    <location>
        <begin position="16"/>
        <end position="309"/>
    </location>
</feature>
<comment type="caution">
    <text evidence="2">The sequence shown here is derived from an EMBL/GenBank/DDBJ whole genome shotgun (WGS) entry which is preliminary data.</text>
</comment>
<sequence length="314" mass="33093">MQERFVGRSGLSVSRVGLGTASWGRDTDEHEAADILRTYLDAGGTLIDTAASYGAGASEAVVGQLLAEHRRDDVVVVSKAGSGVPHGRPGTSRGAMLASLDQSLARLGTDHLDLWLVQGWDPRVPVDESLGALEHAVSTGRTRYVGVSNYTGWQTAYAHTRQALRDSGAPIVATEVEYSLLARQPEREVMPAAEALGFGVLAWSALGRGVLTGKYRYGIPADSRAASDHLSGFVDPYLDPDARLVVEAVCRAAEGLQLSPVEVALAWARDRPGVASALIGPRTAAQLKAALSVEEVTLPAEIAEALDDVSAEAM</sequence>
<proteinExistence type="predicted"/>
<dbReference type="Proteomes" id="UP000306740">
    <property type="component" value="Unassembled WGS sequence"/>
</dbReference>
<protein>
    <submittedName>
        <fullName evidence="2">Aldo/keto reductase</fullName>
    </submittedName>
</protein>
<dbReference type="EMBL" id="VDFR01000167">
    <property type="protein sequence ID" value="TNC33667.1"/>
    <property type="molecule type" value="Genomic_DNA"/>
</dbReference>
<evidence type="ECO:0000313" key="3">
    <source>
        <dbReference type="EMBL" id="TNC37069.1"/>
    </source>
</evidence>
<dbReference type="PANTHER" id="PTHR43364">
    <property type="entry name" value="NADH-SPECIFIC METHYLGLYOXAL REDUCTASE-RELATED"/>
    <property type="match status" value="1"/>
</dbReference>
<dbReference type="Pfam" id="PF00248">
    <property type="entry name" value="Aldo_ket_red"/>
    <property type="match status" value="1"/>
</dbReference>
<dbReference type="PROSITE" id="PS00062">
    <property type="entry name" value="ALDOKETO_REDUCTASE_2"/>
    <property type="match status" value="1"/>
</dbReference>
<dbReference type="SUPFAM" id="SSF51430">
    <property type="entry name" value="NAD(P)-linked oxidoreductase"/>
    <property type="match status" value="1"/>
</dbReference>
<dbReference type="InterPro" id="IPR023210">
    <property type="entry name" value="NADP_OxRdtase_dom"/>
</dbReference>
<evidence type="ECO:0000313" key="4">
    <source>
        <dbReference type="Proteomes" id="UP000306740"/>
    </source>
</evidence>
<evidence type="ECO:0000259" key="1">
    <source>
        <dbReference type="Pfam" id="PF00248"/>
    </source>
</evidence>
<dbReference type="OrthoDB" id="3664926at2"/>
<organism evidence="2 4">
    <name type="scientific">Mumia zhuanghuii</name>
    <dbReference type="NCBI Taxonomy" id="2585211"/>
    <lineage>
        <taxon>Bacteria</taxon>
        <taxon>Bacillati</taxon>
        <taxon>Actinomycetota</taxon>
        <taxon>Actinomycetes</taxon>
        <taxon>Propionibacteriales</taxon>
        <taxon>Nocardioidaceae</taxon>
        <taxon>Mumia</taxon>
    </lineage>
</organism>
<accession>A0A5C4MCA7</accession>
<dbReference type="GO" id="GO:0016491">
    <property type="term" value="F:oxidoreductase activity"/>
    <property type="evidence" value="ECO:0007669"/>
    <property type="project" value="InterPro"/>
</dbReference>
<dbReference type="InterPro" id="IPR018170">
    <property type="entry name" value="Aldo/ket_reductase_CS"/>
</dbReference>
<dbReference type="PANTHER" id="PTHR43364:SF18">
    <property type="entry name" value="OXIDOREDUCTASE"/>
    <property type="match status" value="1"/>
</dbReference>
<gene>
    <name evidence="3" type="ORF">FHE65_25600</name>
    <name evidence="2" type="ORF">FHE65_28710</name>
</gene>
<dbReference type="InterPro" id="IPR050523">
    <property type="entry name" value="AKR_Detox_Biosynth"/>
</dbReference>
<dbReference type="AlphaFoldDB" id="A0A5C4MCA7"/>